<dbReference type="InterPro" id="IPR034457">
    <property type="entry name" value="Organic_radical-activating"/>
</dbReference>
<keyword evidence="6" id="KW-0411">Iron-sulfur</keyword>
<dbReference type="GO" id="GO:0016491">
    <property type="term" value="F:oxidoreductase activity"/>
    <property type="evidence" value="ECO:0007669"/>
    <property type="project" value="UniProtKB-KW"/>
</dbReference>
<evidence type="ECO:0000256" key="3">
    <source>
        <dbReference type="ARBA" id="ARBA00022691"/>
    </source>
</evidence>
<dbReference type="Gene3D" id="3.80.30.10">
    <property type="entry name" value="pyruvate-formate lyase- activating enzyme"/>
    <property type="match status" value="1"/>
</dbReference>
<keyword evidence="5" id="KW-0408">Iron</keyword>
<dbReference type="SUPFAM" id="SSF102114">
    <property type="entry name" value="Radical SAM enzymes"/>
    <property type="match status" value="1"/>
</dbReference>
<reference evidence="7" key="1">
    <citation type="submission" date="2019-08" db="EMBL/GenBank/DDBJ databases">
        <authorList>
            <person name="Kucharzyk K."/>
            <person name="Murdoch R.W."/>
            <person name="Higgins S."/>
            <person name="Loffler F."/>
        </authorList>
    </citation>
    <scope>NUCLEOTIDE SEQUENCE</scope>
</reference>
<evidence type="ECO:0000256" key="2">
    <source>
        <dbReference type="ARBA" id="ARBA00022485"/>
    </source>
</evidence>
<dbReference type="GO" id="GO:0046872">
    <property type="term" value="F:metal ion binding"/>
    <property type="evidence" value="ECO:0007669"/>
    <property type="project" value="UniProtKB-KW"/>
</dbReference>
<dbReference type="PANTHER" id="PTHR30352">
    <property type="entry name" value="PYRUVATE FORMATE-LYASE-ACTIVATING ENZYME"/>
    <property type="match status" value="1"/>
</dbReference>
<keyword evidence="4" id="KW-0479">Metal-binding</keyword>
<keyword evidence="7" id="KW-0560">Oxidoreductase</keyword>
<comment type="caution">
    <text evidence="7">The sequence shown here is derived from an EMBL/GenBank/DDBJ whole genome shotgun (WGS) entry which is preliminary data.</text>
</comment>
<dbReference type="AlphaFoldDB" id="A0A645GMY6"/>
<organism evidence="7">
    <name type="scientific">bioreactor metagenome</name>
    <dbReference type="NCBI Taxonomy" id="1076179"/>
    <lineage>
        <taxon>unclassified sequences</taxon>
        <taxon>metagenomes</taxon>
        <taxon>ecological metagenomes</taxon>
    </lineage>
</organism>
<evidence type="ECO:0000313" key="7">
    <source>
        <dbReference type="EMBL" id="MPN28321.1"/>
    </source>
</evidence>
<evidence type="ECO:0000256" key="1">
    <source>
        <dbReference type="ARBA" id="ARBA00001966"/>
    </source>
</evidence>
<dbReference type="InterPro" id="IPR058240">
    <property type="entry name" value="rSAM_sf"/>
</dbReference>
<evidence type="ECO:0000256" key="5">
    <source>
        <dbReference type="ARBA" id="ARBA00023004"/>
    </source>
</evidence>
<evidence type="ECO:0000256" key="4">
    <source>
        <dbReference type="ARBA" id="ARBA00022723"/>
    </source>
</evidence>
<keyword evidence="3" id="KW-0949">S-adenosyl-L-methionine</keyword>
<comment type="cofactor">
    <cofactor evidence="1">
        <name>[4Fe-4S] cluster</name>
        <dbReference type="ChEBI" id="CHEBI:49883"/>
    </cofactor>
</comment>
<dbReference type="PANTHER" id="PTHR30352:SF4">
    <property type="entry name" value="PYRUVATE FORMATE-LYASE 2-ACTIVATING ENZYME"/>
    <property type="match status" value="1"/>
</dbReference>
<dbReference type="GO" id="GO:0051539">
    <property type="term" value="F:4 iron, 4 sulfur cluster binding"/>
    <property type="evidence" value="ECO:0007669"/>
    <property type="project" value="UniProtKB-KW"/>
</dbReference>
<proteinExistence type="predicted"/>
<dbReference type="EMBL" id="VSSQ01078575">
    <property type="protein sequence ID" value="MPN28321.1"/>
    <property type="molecule type" value="Genomic_DNA"/>
</dbReference>
<sequence length="131" mass="15000">MITDIKHMNTQVHSQYTGVHNEKILKNLEKLAGLGRKLIVRIPLIPTINDSMENIEATAEFILKKLNGQVSIIQLLSYMRLGEEKYASLGIPYQMSYLKFNRRSFQNHVKEISAYFNARGIKCIVGTTETE</sequence>
<keyword evidence="2" id="KW-0004">4Fe-4S</keyword>
<accession>A0A645GMY6</accession>
<protein>
    <submittedName>
        <fullName evidence="7">4-hydroxyphenylacetate decarboxylase activating enzyme</fullName>
        <ecNumber evidence="7">1.97.1.-</ecNumber>
    </submittedName>
</protein>
<name>A0A645GMY6_9ZZZZ</name>
<evidence type="ECO:0000256" key="6">
    <source>
        <dbReference type="ARBA" id="ARBA00023014"/>
    </source>
</evidence>
<gene>
    <name evidence="7" type="primary">hpdA_13</name>
    <name evidence="7" type="ORF">SDC9_175762</name>
</gene>
<dbReference type="EC" id="1.97.1.-" evidence="7"/>